<protein>
    <recommendedName>
        <fullName evidence="2 9">Tryptophan--tRNA ligase</fullName>
        <ecNumber evidence="2 9">6.1.1.2</ecNumber>
    </recommendedName>
</protein>
<evidence type="ECO:0000256" key="7">
    <source>
        <dbReference type="ARBA" id="ARBA00023146"/>
    </source>
</evidence>
<keyword evidence="7 10" id="KW-0030">Aminoacyl-tRNA synthetase</keyword>
<sequence>MNITTSTVENPVDNTVDTTVETTDDVSFDGSFETARVRSDTLRAVIDGPDSPSRRRLRVLTGDRPTGALHIGHYLASLRQRVELQDKGIDSFVVIADYQVITDRDAVGAIDDSVMGCVLDYLAAGIDPARSTIFTHSAVPALNQLMLPFLSLVTDSELRRNPTVKDELAATDGRPMSGLLLTYPVHQAADILFCRGNVVPIGKDNLPHVEQTRVIARRFNRRYAGGETVFAEPDALLTNTPLLLGLDGHKMSKSRGNTITLGMSADQTARAIRKARTDGERAITYDPVGRPEVASLLKVASGFTGQSPALIAQAIGAGGAAELKRVVTDAVNEGLAEHRRRRAELAGDPSYLRRVLAEGNARANDVADATLATVRSVMGMSY</sequence>
<keyword evidence="3 10" id="KW-0436">Ligase</keyword>
<keyword evidence="6 10" id="KW-0648">Protein biosynthesis</keyword>
<evidence type="ECO:0000313" key="12">
    <source>
        <dbReference type="Proteomes" id="UP000256253"/>
    </source>
</evidence>
<evidence type="ECO:0000256" key="1">
    <source>
        <dbReference type="ARBA" id="ARBA00005594"/>
    </source>
</evidence>
<dbReference type="PRINTS" id="PR01039">
    <property type="entry name" value="TRNASYNTHTRP"/>
</dbReference>
<evidence type="ECO:0000256" key="10">
    <source>
        <dbReference type="RuleBase" id="RU363036"/>
    </source>
</evidence>
<keyword evidence="12" id="KW-1185">Reference proteome</keyword>
<dbReference type="FunFam" id="1.10.240.10:FF:000005">
    <property type="entry name" value="Tryptophan--tRNA ligase"/>
    <property type="match status" value="1"/>
</dbReference>
<accession>A0A3D9V361</accession>
<evidence type="ECO:0000256" key="6">
    <source>
        <dbReference type="ARBA" id="ARBA00022917"/>
    </source>
</evidence>
<name>A0A3D9V361_9MICO</name>
<dbReference type="Pfam" id="PF00579">
    <property type="entry name" value="tRNA-synt_1b"/>
    <property type="match status" value="1"/>
</dbReference>
<dbReference type="EC" id="6.1.1.2" evidence="2 9"/>
<dbReference type="Gene3D" id="1.10.240.10">
    <property type="entry name" value="Tyrosyl-Transfer RNA Synthetase"/>
    <property type="match status" value="1"/>
</dbReference>
<comment type="catalytic activity">
    <reaction evidence="8">
        <text>tRNA(Trp) + L-tryptophan + ATP = L-tryptophyl-tRNA(Trp) + AMP + diphosphate + H(+)</text>
        <dbReference type="Rhea" id="RHEA:24080"/>
        <dbReference type="Rhea" id="RHEA-COMP:9671"/>
        <dbReference type="Rhea" id="RHEA-COMP:9705"/>
        <dbReference type="ChEBI" id="CHEBI:15378"/>
        <dbReference type="ChEBI" id="CHEBI:30616"/>
        <dbReference type="ChEBI" id="CHEBI:33019"/>
        <dbReference type="ChEBI" id="CHEBI:57912"/>
        <dbReference type="ChEBI" id="CHEBI:78442"/>
        <dbReference type="ChEBI" id="CHEBI:78535"/>
        <dbReference type="ChEBI" id="CHEBI:456215"/>
        <dbReference type="EC" id="6.1.1.2"/>
    </reaction>
</comment>
<dbReference type="EMBL" id="QTUA01000001">
    <property type="protein sequence ID" value="REF31571.1"/>
    <property type="molecule type" value="Genomic_DNA"/>
</dbReference>
<evidence type="ECO:0000256" key="2">
    <source>
        <dbReference type="ARBA" id="ARBA00013161"/>
    </source>
</evidence>
<evidence type="ECO:0000256" key="4">
    <source>
        <dbReference type="ARBA" id="ARBA00022741"/>
    </source>
</evidence>
<dbReference type="InterPro" id="IPR014729">
    <property type="entry name" value="Rossmann-like_a/b/a_fold"/>
</dbReference>
<comment type="similarity">
    <text evidence="1 10">Belongs to the class-I aminoacyl-tRNA synthetase family.</text>
</comment>
<evidence type="ECO:0000256" key="3">
    <source>
        <dbReference type="ARBA" id="ARBA00022598"/>
    </source>
</evidence>
<dbReference type="GO" id="GO:0006436">
    <property type="term" value="P:tryptophanyl-tRNA aminoacylation"/>
    <property type="evidence" value="ECO:0007669"/>
    <property type="project" value="UniProtKB-UniRule"/>
</dbReference>
<dbReference type="PROSITE" id="PS00178">
    <property type="entry name" value="AA_TRNA_LIGASE_I"/>
    <property type="match status" value="1"/>
</dbReference>
<evidence type="ECO:0000256" key="9">
    <source>
        <dbReference type="NCBIfam" id="TIGR00233"/>
    </source>
</evidence>
<dbReference type="SUPFAM" id="SSF52374">
    <property type="entry name" value="Nucleotidylyl transferase"/>
    <property type="match status" value="1"/>
</dbReference>
<evidence type="ECO:0000313" key="11">
    <source>
        <dbReference type="EMBL" id="REF31571.1"/>
    </source>
</evidence>
<dbReference type="InterPro" id="IPR002306">
    <property type="entry name" value="Trp-tRNA-ligase"/>
</dbReference>
<dbReference type="GO" id="GO:0004830">
    <property type="term" value="F:tryptophan-tRNA ligase activity"/>
    <property type="evidence" value="ECO:0007669"/>
    <property type="project" value="UniProtKB-UniRule"/>
</dbReference>
<proteinExistence type="inferred from homology"/>
<dbReference type="GO" id="GO:0005737">
    <property type="term" value="C:cytoplasm"/>
    <property type="evidence" value="ECO:0007669"/>
    <property type="project" value="UniProtKB-UniRule"/>
</dbReference>
<organism evidence="11 12">
    <name type="scientific">Calidifontibacter indicus</name>
    <dbReference type="NCBI Taxonomy" id="419650"/>
    <lineage>
        <taxon>Bacteria</taxon>
        <taxon>Bacillati</taxon>
        <taxon>Actinomycetota</taxon>
        <taxon>Actinomycetes</taxon>
        <taxon>Micrococcales</taxon>
        <taxon>Dermacoccaceae</taxon>
        <taxon>Calidifontibacter</taxon>
    </lineage>
</organism>
<dbReference type="Proteomes" id="UP000256253">
    <property type="component" value="Unassembled WGS sequence"/>
</dbReference>
<comment type="caution">
    <text evidence="11">The sequence shown here is derived from an EMBL/GenBank/DDBJ whole genome shotgun (WGS) entry which is preliminary data.</text>
</comment>
<dbReference type="PANTHER" id="PTHR43766">
    <property type="entry name" value="TRYPTOPHAN--TRNA LIGASE, MITOCHONDRIAL"/>
    <property type="match status" value="1"/>
</dbReference>
<dbReference type="AlphaFoldDB" id="A0A3D9V361"/>
<dbReference type="GO" id="GO:0005524">
    <property type="term" value="F:ATP binding"/>
    <property type="evidence" value="ECO:0007669"/>
    <property type="project" value="UniProtKB-KW"/>
</dbReference>
<reference evidence="11 12" key="1">
    <citation type="submission" date="2018-08" db="EMBL/GenBank/DDBJ databases">
        <title>Sequencing the genomes of 1000 actinobacteria strains.</title>
        <authorList>
            <person name="Klenk H.-P."/>
        </authorList>
    </citation>
    <scope>NUCLEOTIDE SEQUENCE [LARGE SCALE GENOMIC DNA]</scope>
    <source>
        <strain evidence="11 12">DSM 22967</strain>
    </source>
</reference>
<dbReference type="CDD" id="cd00806">
    <property type="entry name" value="TrpRS_core"/>
    <property type="match status" value="1"/>
</dbReference>
<evidence type="ECO:0000256" key="8">
    <source>
        <dbReference type="ARBA" id="ARBA00049929"/>
    </source>
</evidence>
<evidence type="ECO:0000256" key="5">
    <source>
        <dbReference type="ARBA" id="ARBA00022840"/>
    </source>
</evidence>
<dbReference type="RefSeq" id="WP_115923388.1">
    <property type="nucleotide sequence ID" value="NZ_QTUA01000001.1"/>
</dbReference>
<keyword evidence="4 10" id="KW-0547">Nucleotide-binding</keyword>
<dbReference type="Gene3D" id="3.40.50.620">
    <property type="entry name" value="HUPs"/>
    <property type="match status" value="1"/>
</dbReference>
<dbReference type="InterPro" id="IPR001412">
    <property type="entry name" value="aa-tRNA-synth_I_CS"/>
</dbReference>
<dbReference type="InterPro" id="IPR002305">
    <property type="entry name" value="aa-tRNA-synth_Ic"/>
</dbReference>
<dbReference type="NCBIfam" id="TIGR00233">
    <property type="entry name" value="trpS"/>
    <property type="match status" value="1"/>
</dbReference>
<dbReference type="PANTHER" id="PTHR43766:SF1">
    <property type="entry name" value="TRYPTOPHAN--TRNA LIGASE, MITOCHONDRIAL"/>
    <property type="match status" value="1"/>
</dbReference>
<dbReference type="InterPro" id="IPR050203">
    <property type="entry name" value="Trp-tRNA_synthetase"/>
</dbReference>
<keyword evidence="5 10" id="KW-0067">ATP-binding</keyword>
<dbReference type="OrthoDB" id="9801042at2"/>
<gene>
    <name evidence="11" type="ORF">DFJ65_2640</name>
</gene>